<reference evidence="3" key="2">
    <citation type="submission" date="2020-01" db="EMBL/GenBank/DDBJ databases">
        <authorList>
            <person name="Korhonen P.K.K."/>
            <person name="Guangxu M.G."/>
            <person name="Wang T.W."/>
            <person name="Stroehlein A.J.S."/>
            <person name="Young N.D."/>
            <person name="Ang C.-S.A."/>
            <person name="Fernando D.W.F."/>
            <person name="Lu H.L."/>
            <person name="Taylor S.T."/>
            <person name="Ehtesham M.E.M."/>
            <person name="Najaraj S.H.N."/>
            <person name="Harsha G.H.G."/>
            <person name="Madugundu A.M."/>
            <person name="Renuse S.R."/>
            <person name="Holt D.H."/>
            <person name="Pandey A.P."/>
            <person name="Papenfuss A.P."/>
            <person name="Gasser R.B.G."/>
            <person name="Fischer K.F."/>
        </authorList>
    </citation>
    <scope>NUCLEOTIDE SEQUENCE</scope>
    <source>
        <strain evidence="3">SSS_KF_BRIS2020</strain>
    </source>
</reference>
<feature type="chain" id="PRO_5038259417" description="Transmembrane protein" evidence="2">
    <location>
        <begin position="34"/>
        <end position="245"/>
    </location>
</feature>
<feature type="compositionally biased region" description="Polar residues" evidence="1">
    <location>
        <begin position="195"/>
        <end position="215"/>
    </location>
</feature>
<evidence type="ECO:0000313" key="5">
    <source>
        <dbReference type="Proteomes" id="UP000070412"/>
    </source>
</evidence>
<reference evidence="4" key="3">
    <citation type="submission" date="2022-06" db="UniProtKB">
        <authorList>
            <consortium name="EnsemblMetazoa"/>
        </authorList>
    </citation>
    <scope>IDENTIFICATION</scope>
</reference>
<reference evidence="5" key="1">
    <citation type="journal article" date="2020" name="PLoS Negl. Trop. Dis.">
        <title>High-quality nuclear genome for Sarcoptes scabiei-A critical resource for a neglected parasite.</title>
        <authorList>
            <person name="Korhonen P.K."/>
            <person name="Gasser R.B."/>
            <person name="Ma G."/>
            <person name="Wang T."/>
            <person name="Stroehlein A.J."/>
            <person name="Young N.D."/>
            <person name="Ang C.S."/>
            <person name="Fernando D.D."/>
            <person name="Lu H.C."/>
            <person name="Taylor S."/>
            <person name="Reynolds S.L."/>
            <person name="Mofiz E."/>
            <person name="Najaraj S.H."/>
            <person name="Gowda H."/>
            <person name="Madugundu A."/>
            <person name="Renuse S."/>
            <person name="Holt D."/>
            <person name="Pandey A."/>
            <person name="Papenfuss A.T."/>
            <person name="Fischer K."/>
        </authorList>
    </citation>
    <scope>NUCLEOTIDE SEQUENCE [LARGE SCALE GENOMIC DNA]</scope>
</reference>
<dbReference type="EnsemblMetazoa" id="SSS_2932s_mrna">
    <property type="protein sequence ID" value="KAF7495515.1"/>
    <property type="gene ID" value="SSS_2932"/>
</dbReference>
<sequence length="245" mass="27152">MEKLSKNSERFSMFLSTIVFVLIVLSFSNDVCAEEKRPGLFSQMNNWLAKLRGGKEPSTQNMNQDDKQKDDKKEETTTHGPINAMGQMYPPMMFGMGHPAFNPMAAPSHYPGMMGLPSSSPFFAPMTALSSHQFAAHQPPNRMLQAAVPSTQNFNPFVSSSMNMMPSGIFNSYSPSSQMLPISNDFAESFGSFGPYSNEQNDPSEPYNGPNSDSLMPNPHHHHHHHHHPHSSNTSPNGFDDGYGK</sequence>
<keyword evidence="2" id="KW-0732">Signal</keyword>
<evidence type="ECO:0000313" key="4">
    <source>
        <dbReference type="EnsemblMetazoa" id="KAF7495515.1"/>
    </source>
</evidence>
<dbReference type="OMA" id="MTAMSTH"/>
<dbReference type="AlphaFoldDB" id="A0A834RGJ5"/>
<feature type="region of interest" description="Disordered" evidence="1">
    <location>
        <begin position="52"/>
        <end position="84"/>
    </location>
</feature>
<evidence type="ECO:0000313" key="3">
    <source>
        <dbReference type="EMBL" id="KAF7495515.1"/>
    </source>
</evidence>
<name>A0A834RGJ5_SARSC</name>
<organism evidence="3">
    <name type="scientific">Sarcoptes scabiei</name>
    <name type="common">Itch mite</name>
    <name type="synonym">Acarus scabiei</name>
    <dbReference type="NCBI Taxonomy" id="52283"/>
    <lineage>
        <taxon>Eukaryota</taxon>
        <taxon>Metazoa</taxon>
        <taxon>Ecdysozoa</taxon>
        <taxon>Arthropoda</taxon>
        <taxon>Chelicerata</taxon>
        <taxon>Arachnida</taxon>
        <taxon>Acari</taxon>
        <taxon>Acariformes</taxon>
        <taxon>Sarcoptiformes</taxon>
        <taxon>Astigmata</taxon>
        <taxon>Psoroptidia</taxon>
        <taxon>Sarcoptoidea</taxon>
        <taxon>Sarcoptidae</taxon>
        <taxon>Sarcoptinae</taxon>
        <taxon>Sarcoptes</taxon>
    </lineage>
</organism>
<evidence type="ECO:0000256" key="2">
    <source>
        <dbReference type="SAM" id="SignalP"/>
    </source>
</evidence>
<dbReference type="EMBL" id="WVUK01000048">
    <property type="protein sequence ID" value="KAF7495515.1"/>
    <property type="molecule type" value="Genomic_DNA"/>
</dbReference>
<dbReference type="Proteomes" id="UP000070412">
    <property type="component" value="Unassembled WGS sequence"/>
</dbReference>
<feature type="region of interest" description="Disordered" evidence="1">
    <location>
        <begin position="191"/>
        <end position="245"/>
    </location>
</feature>
<proteinExistence type="predicted"/>
<feature type="signal peptide" evidence="2">
    <location>
        <begin position="1"/>
        <end position="33"/>
    </location>
</feature>
<protein>
    <recommendedName>
        <fullName evidence="6">Transmembrane protein</fullName>
    </recommendedName>
</protein>
<feature type="compositionally biased region" description="Basic residues" evidence="1">
    <location>
        <begin position="219"/>
        <end position="230"/>
    </location>
</feature>
<dbReference type="OrthoDB" id="10600431at2759"/>
<accession>A0A834RGJ5</accession>
<gene>
    <name evidence="3" type="ORF">SSS_2932</name>
</gene>
<evidence type="ECO:0008006" key="6">
    <source>
        <dbReference type="Google" id="ProtNLM"/>
    </source>
</evidence>
<feature type="compositionally biased region" description="Basic and acidic residues" evidence="1">
    <location>
        <begin position="64"/>
        <end position="77"/>
    </location>
</feature>
<evidence type="ECO:0000256" key="1">
    <source>
        <dbReference type="SAM" id="MobiDB-lite"/>
    </source>
</evidence>
<keyword evidence="5" id="KW-1185">Reference proteome</keyword>